<dbReference type="Gene3D" id="3.40.50.80">
    <property type="entry name" value="Nucleotide-binding domain of ferredoxin-NADP reductase (FNR) module"/>
    <property type="match status" value="1"/>
</dbReference>
<evidence type="ECO:0000256" key="5">
    <source>
        <dbReference type="ARBA" id="ARBA00023002"/>
    </source>
</evidence>
<dbReference type="InterPro" id="IPR012675">
    <property type="entry name" value="Beta-grasp_dom_sf"/>
</dbReference>
<keyword evidence="7" id="KW-0411">Iron-sulfur</keyword>
<evidence type="ECO:0000256" key="3">
    <source>
        <dbReference type="ARBA" id="ARBA00022714"/>
    </source>
</evidence>
<dbReference type="RefSeq" id="WP_196395542.1">
    <property type="nucleotide sequence ID" value="NZ_JADNYM010000004.1"/>
</dbReference>
<dbReference type="SUPFAM" id="SSF54292">
    <property type="entry name" value="2Fe-2S ferredoxin-like"/>
    <property type="match status" value="1"/>
</dbReference>
<proteinExistence type="predicted"/>
<sequence length="320" mass="34731">MKPTEFFDVTVSAINRESDCVLSLVLEHPLEEALPEWEPGAHVDVMLPNGVLRQYSLCSEPGKPDWRIAVLREPNGRGGSAYVHDQLQPGTKVQIRAPRNNFALAAATEYVFIAGGIGITPILPMIRRVAEGPVPWRLVYLGRSRKSMAFLDELEAYGPNVHIHADDENGLFPLAELINTPDTGFHLYTCGPGPLLKVIQSMTASWVDQSRFHFEKFVPDPADASAAAPVAGDHAFTVELSDGTEVGVGADTSILKALEDAGVPVLSSCREGICGTCETPVLAGEIDHRDSLLSEDERAAMDTMMICVSRCRGQRLVLDA</sequence>
<gene>
    <name evidence="10" type="ORF">IV500_04140</name>
</gene>
<dbReference type="Gene3D" id="3.10.20.30">
    <property type="match status" value="1"/>
</dbReference>
<evidence type="ECO:0000259" key="8">
    <source>
        <dbReference type="PROSITE" id="PS51085"/>
    </source>
</evidence>
<keyword evidence="3" id="KW-0001">2Fe-2S</keyword>
<dbReference type="GO" id="GO:0051537">
    <property type="term" value="F:2 iron, 2 sulfur cluster binding"/>
    <property type="evidence" value="ECO:0007669"/>
    <property type="project" value="UniProtKB-KW"/>
</dbReference>
<evidence type="ECO:0000256" key="6">
    <source>
        <dbReference type="ARBA" id="ARBA00023004"/>
    </source>
</evidence>
<dbReference type="PRINTS" id="PR00409">
    <property type="entry name" value="PHDIOXRDTASE"/>
</dbReference>
<accession>A0A931G3F6</accession>
<evidence type="ECO:0000259" key="9">
    <source>
        <dbReference type="PROSITE" id="PS51384"/>
    </source>
</evidence>
<dbReference type="Pfam" id="PF00111">
    <property type="entry name" value="Fer2"/>
    <property type="match status" value="1"/>
</dbReference>
<feature type="domain" description="2Fe-2S ferredoxin-type" evidence="8">
    <location>
        <begin position="234"/>
        <end position="320"/>
    </location>
</feature>
<comment type="caution">
    <text evidence="10">The sequence shown here is derived from an EMBL/GenBank/DDBJ whole genome shotgun (WGS) entry which is preliminary data.</text>
</comment>
<comment type="cofactor">
    <cofactor evidence="1">
        <name>FAD</name>
        <dbReference type="ChEBI" id="CHEBI:57692"/>
    </cofactor>
</comment>
<dbReference type="AlphaFoldDB" id="A0A931G3F6"/>
<reference evidence="10 11" key="1">
    <citation type="submission" date="2020-11" db="EMBL/GenBank/DDBJ databases">
        <title>Arthrobacter antarcticus sp. nov., isolated from Antarctic Soil.</title>
        <authorList>
            <person name="Li J."/>
        </authorList>
    </citation>
    <scope>NUCLEOTIDE SEQUENCE [LARGE SCALE GENOMIC DNA]</scope>
    <source>
        <strain evidence="10 11">Z1-20</strain>
    </source>
</reference>
<keyword evidence="11" id="KW-1185">Reference proteome</keyword>
<dbReference type="PROSITE" id="PS00197">
    <property type="entry name" value="2FE2S_FER_1"/>
    <property type="match status" value="1"/>
</dbReference>
<keyword evidence="2" id="KW-0285">Flavoprotein</keyword>
<dbReference type="InterPro" id="IPR039261">
    <property type="entry name" value="FNR_nucleotide-bd"/>
</dbReference>
<evidence type="ECO:0000313" key="11">
    <source>
        <dbReference type="Proteomes" id="UP000655366"/>
    </source>
</evidence>
<evidence type="ECO:0000256" key="7">
    <source>
        <dbReference type="ARBA" id="ARBA00023014"/>
    </source>
</evidence>
<dbReference type="CDD" id="cd06185">
    <property type="entry name" value="PDR_like"/>
    <property type="match status" value="1"/>
</dbReference>
<dbReference type="SUPFAM" id="SSF63380">
    <property type="entry name" value="Riboflavin synthase domain-like"/>
    <property type="match status" value="1"/>
</dbReference>
<keyword evidence="6" id="KW-0408">Iron</keyword>
<evidence type="ECO:0000313" key="10">
    <source>
        <dbReference type="EMBL" id="MBG0738611.1"/>
    </source>
</evidence>
<dbReference type="SUPFAM" id="SSF52343">
    <property type="entry name" value="Ferredoxin reductase-like, C-terminal NADP-linked domain"/>
    <property type="match status" value="1"/>
</dbReference>
<keyword evidence="5" id="KW-0560">Oxidoreductase</keyword>
<dbReference type="PROSITE" id="PS51085">
    <property type="entry name" value="2FE2S_FER_2"/>
    <property type="match status" value="1"/>
</dbReference>
<dbReference type="PANTHER" id="PTHR47354:SF1">
    <property type="entry name" value="CARNITINE MONOOXYGENASE REDUCTASE SUBUNIT"/>
    <property type="match status" value="1"/>
</dbReference>
<dbReference type="InterPro" id="IPR036010">
    <property type="entry name" value="2Fe-2S_ferredoxin-like_sf"/>
</dbReference>
<dbReference type="EMBL" id="JADNYM010000004">
    <property type="protein sequence ID" value="MBG0738611.1"/>
    <property type="molecule type" value="Genomic_DNA"/>
</dbReference>
<dbReference type="Gene3D" id="2.40.30.10">
    <property type="entry name" value="Translation factors"/>
    <property type="match status" value="1"/>
</dbReference>
<dbReference type="CDD" id="cd00207">
    <property type="entry name" value="fer2"/>
    <property type="match status" value="1"/>
</dbReference>
<feature type="domain" description="FAD-binding FR-type" evidence="9">
    <location>
        <begin position="4"/>
        <end position="105"/>
    </location>
</feature>
<dbReference type="GO" id="GO:0046872">
    <property type="term" value="F:metal ion binding"/>
    <property type="evidence" value="ECO:0007669"/>
    <property type="project" value="UniProtKB-KW"/>
</dbReference>
<dbReference type="InterPro" id="IPR017927">
    <property type="entry name" value="FAD-bd_FR_type"/>
</dbReference>
<dbReference type="InterPro" id="IPR001041">
    <property type="entry name" value="2Fe-2S_ferredoxin-type"/>
</dbReference>
<dbReference type="InterPro" id="IPR006058">
    <property type="entry name" value="2Fe2S_fd_BS"/>
</dbReference>
<evidence type="ECO:0000256" key="2">
    <source>
        <dbReference type="ARBA" id="ARBA00022630"/>
    </source>
</evidence>
<organism evidence="10 11">
    <name type="scientific">Arthrobacter terrae</name>
    <dbReference type="NCBI Taxonomy" id="2935737"/>
    <lineage>
        <taxon>Bacteria</taxon>
        <taxon>Bacillati</taxon>
        <taxon>Actinomycetota</taxon>
        <taxon>Actinomycetes</taxon>
        <taxon>Micrococcales</taxon>
        <taxon>Micrococcaceae</taxon>
        <taxon>Arthrobacter</taxon>
    </lineage>
</organism>
<dbReference type="InterPro" id="IPR017938">
    <property type="entry name" value="Riboflavin_synthase-like_b-brl"/>
</dbReference>
<keyword evidence="4" id="KW-0479">Metal-binding</keyword>
<name>A0A931G3F6_9MICC</name>
<evidence type="ECO:0000256" key="4">
    <source>
        <dbReference type="ARBA" id="ARBA00022723"/>
    </source>
</evidence>
<evidence type="ECO:0000256" key="1">
    <source>
        <dbReference type="ARBA" id="ARBA00001974"/>
    </source>
</evidence>
<dbReference type="PANTHER" id="PTHR47354">
    <property type="entry name" value="NADH OXIDOREDUCTASE HCR"/>
    <property type="match status" value="1"/>
</dbReference>
<protein>
    <submittedName>
        <fullName evidence="10">Oxidoreductase</fullName>
    </submittedName>
</protein>
<dbReference type="GO" id="GO:0016491">
    <property type="term" value="F:oxidoreductase activity"/>
    <property type="evidence" value="ECO:0007669"/>
    <property type="project" value="UniProtKB-KW"/>
</dbReference>
<dbReference type="InterPro" id="IPR050415">
    <property type="entry name" value="MRET"/>
</dbReference>
<dbReference type="Proteomes" id="UP000655366">
    <property type="component" value="Unassembled WGS sequence"/>
</dbReference>
<dbReference type="PROSITE" id="PS51384">
    <property type="entry name" value="FAD_FR"/>
    <property type="match status" value="1"/>
</dbReference>